<keyword evidence="2" id="KW-1003">Cell membrane</keyword>
<feature type="transmembrane region" description="Helical" evidence="7">
    <location>
        <begin position="65"/>
        <end position="87"/>
    </location>
</feature>
<feature type="transmembrane region" description="Helical" evidence="7">
    <location>
        <begin position="24"/>
        <end position="45"/>
    </location>
</feature>
<protein>
    <submittedName>
        <fullName evidence="9">MFS transporter</fullName>
    </submittedName>
</protein>
<proteinExistence type="predicted"/>
<dbReference type="SUPFAM" id="SSF103473">
    <property type="entry name" value="MFS general substrate transporter"/>
    <property type="match status" value="1"/>
</dbReference>
<evidence type="ECO:0000256" key="7">
    <source>
        <dbReference type="SAM" id="Phobius"/>
    </source>
</evidence>
<dbReference type="PANTHER" id="PTHR43124">
    <property type="entry name" value="PURINE EFFLUX PUMP PBUE"/>
    <property type="match status" value="1"/>
</dbReference>
<keyword evidence="10" id="KW-1185">Reference proteome</keyword>
<feature type="transmembrane region" description="Helical" evidence="7">
    <location>
        <begin position="294"/>
        <end position="317"/>
    </location>
</feature>
<evidence type="ECO:0000256" key="3">
    <source>
        <dbReference type="ARBA" id="ARBA00022692"/>
    </source>
</evidence>
<dbReference type="CDD" id="cd17324">
    <property type="entry name" value="MFS_NepI_like"/>
    <property type="match status" value="1"/>
</dbReference>
<feature type="transmembrane region" description="Helical" evidence="7">
    <location>
        <begin position="123"/>
        <end position="141"/>
    </location>
</feature>
<organism evidence="9 10">
    <name type="scientific">Leucobacter rhizosphaerae</name>
    <dbReference type="NCBI Taxonomy" id="2932245"/>
    <lineage>
        <taxon>Bacteria</taxon>
        <taxon>Bacillati</taxon>
        <taxon>Actinomycetota</taxon>
        <taxon>Actinomycetes</taxon>
        <taxon>Micrococcales</taxon>
        <taxon>Microbacteriaceae</taxon>
        <taxon>Leucobacter</taxon>
    </lineage>
</organism>
<name>A0ABY4FZI0_9MICO</name>
<evidence type="ECO:0000259" key="8">
    <source>
        <dbReference type="PROSITE" id="PS50850"/>
    </source>
</evidence>
<dbReference type="PROSITE" id="PS50850">
    <property type="entry name" value="MFS"/>
    <property type="match status" value="1"/>
</dbReference>
<feature type="transmembrane region" description="Helical" evidence="7">
    <location>
        <begin position="223"/>
        <end position="245"/>
    </location>
</feature>
<dbReference type="EMBL" id="CP095043">
    <property type="protein sequence ID" value="UOQ61729.1"/>
    <property type="molecule type" value="Genomic_DNA"/>
</dbReference>
<gene>
    <name evidence="9" type="ORF">MUN76_07175</name>
</gene>
<feature type="transmembrane region" description="Helical" evidence="7">
    <location>
        <begin position="323"/>
        <end position="341"/>
    </location>
</feature>
<feature type="transmembrane region" description="Helical" evidence="7">
    <location>
        <begin position="265"/>
        <end position="287"/>
    </location>
</feature>
<keyword evidence="3 7" id="KW-0812">Transmembrane</keyword>
<feature type="transmembrane region" description="Helical" evidence="7">
    <location>
        <begin position="381"/>
        <end position="400"/>
    </location>
</feature>
<reference evidence="9 10" key="1">
    <citation type="submission" date="2022-04" db="EMBL/GenBank/DDBJ databases">
        <title>Leucobacter sp. isolated from rhizosphere of onion.</title>
        <authorList>
            <person name="Won M."/>
            <person name="Lee C.-M."/>
            <person name="Woen H.-Y."/>
            <person name="Kwon S.-W."/>
        </authorList>
    </citation>
    <scope>NUCLEOTIDE SEQUENCE [LARGE SCALE GENOMIC DNA]</scope>
    <source>
        <strain evidence="9 10">H25R-14</strain>
    </source>
</reference>
<evidence type="ECO:0000313" key="10">
    <source>
        <dbReference type="Proteomes" id="UP000831775"/>
    </source>
</evidence>
<feature type="transmembrane region" description="Helical" evidence="7">
    <location>
        <begin position="153"/>
        <end position="174"/>
    </location>
</feature>
<evidence type="ECO:0000256" key="4">
    <source>
        <dbReference type="ARBA" id="ARBA00022989"/>
    </source>
</evidence>
<feature type="region of interest" description="Disordered" evidence="6">
    <location>
        <begin position="1"/>
        <end position="20"/>
    </location>
</feature>
<evidence type="ECO:0000256" key="1">
    <source>
        <dbReference type="ARBA" id="ARBA00004651"/>
    </source>
</evidence>
<dbReference type="PANTHER" id="PTHR43124:SF5">
    <property type="entry name" value="PURINE RIBONUCLEOSIDE EFFLUX PUMP NEPI"/>
    <property type="match status" value="1"/>
</dbReference>
<evidence type="ECO:0000256" key="5">
    <source>
        <dbReference type="ARBA" id="ARBA00023136"/>
    </source>
</evidence>
<dbReference type="Proteomes" id="UP000831775">
    <property type="component" value="Chromosome"/>
</dbReference>
<dbReference type="Pfam" id="PF07690">
    <property type="entry name" value="MFS_1"/>
    <property type="match status" value="1"/>
</dbReference>
<comment type="subcellular location">
    <subcellularLocation>
        <location evidence="1">Cell membrane</location>
        <topology evidence="1">Multi-pass membrane protein</topology>
    </subcellularLocation>
</comment>
<accession>A0ABY4FZI0</accession>
<sequence>MTVTAPVPTIPTGPEQGPERPPRLAYGALITMMLTSFFLVTAEFLPSGMLTRIADGLDVTTGQAGQMVSITALAGLLAAPTVGILLPRLDRRSLLMWMSIAAAVSNALVAVAPSLVLVLLARFLLGVAISGFWAMSVTVAARIAGPERLGRAVMFNSAGVSLATVAGVPLGVMLSELIDWRGVFGIAAILSAALAVQLRFVLPSVPAAGSARLSTLVAALRRPGIGIGVIANILVVSGHFLAYTYVRVALERVSDGGVPIGADTIVVLLALFGLGGLIGNLVIGMVVDRRYRVLAVLTPVVIAGLLLLVVAVSGSMWATGAAVFVWGFFFASWLLIANTWVGHRMPDQLEAGGSLIVVGFQAGIMIAAAVGGALIDLLGIAPVYAAGAALLLIGAVLFGCSDRMSARRGPSVSRD</sequence>
<evidence type="ECO:0000256" key="2">
    <source>
        <dbReference type="ARBA" id="ARBA00022475"/>
    </source>
</evidence>
<dbReference type="InterPro" id="IPR050189">
    <property type="entry name" value="MFS_Efflux_Transporters"/>
</dbReference>
<feature type="transmembrane region" description="Helical" evidence="7">
    <location>
        <begin position="94"/>
        <end position="117"/>
    </location>
</feature>
<dbReference type="InterPro" id="IPR020846">
    <property type="entry name" value="MFS_dom"/>
</dbReference>
<evidence type="ECO:0000313" key="9">
    <source>
        <dbReference type="EMBL" id="UOQ61729.1"/>
    </source>
</evidence>
<dbReference type="InterPro" id="IPR011701">
    <property type="entry name" value="MFS"/>
</dbReference>
<dbReference type="RefSeq" id="WP_244688414.1">
    <property type="nucleotide sequence ID" value="NZ_CP095043.1"/>
</dbReference>
<evidence type="ECO:0000256" key="6">
    <source>
        <dbReference type="SAM" id="MobiDB-lite"/>
    </source>
</evidence>
<feature type="transmembrane region" description="Helical" evidence="7">
    <location>
        <begin position="180"/>
        <end position="202"/>
    </location>
</feature>
<keyword evidence="5 7" id="KW-0472">Membrane</keyword>
<feature type="transmembrane region" description="Helical" evidence="7">
    <location>
        <begin position="353"/>
        <end position="375"/>
    </location>
</feature>
<keyword evidence="4 7" id="KW-1133">Transmembrane helix</keyword>
<feature type="domain" description="Major facilitator superfamily (MFS) profile" evidence="8">
    <location>
        <begin position="28"/>
        <end position="406"/>
    </location>
</feature>
<dbReference type="InterPro" id="IPR036259">
    <property type="entry name" value="MFS_trans_sf"/>
</dbReference>
<dbReference type="Gene3D" id="1.20.1250.20">
    <property type="entry name" value="MFS general substrate transporter like domains"/>
    <property type="match status" value="1"/>
</dbReference>